<reference evidence="1 2" key="1">
    <citation type="journal article" date="2021" name="Elife">
        <title>Chloroplast acquisition without the gene transfer in kleptoplastic sea slugs, Plakobranchus ocellatus.</title>
        <authorList>
            <person name="Maeda T."/>
            <person name="Takahashi S."/>
            <person name="Yoshida T."/>
            <person name="Shimamura S."/>
            <person name="Takaki Y."/>
            <person name="Nagai Y."/>
            <person name="Toyoda A."/>
            <person name="Suzuki Y."/>
            <person name="Arimoto A."/>
            <person name="Ishii H."/>
            <person name="Satoh N."/>
            <person name="Nishiyama T."/>
            <person name="Hasebe M."/>
            <person name="Maruyama T."/>
            <person name="Minagawa J."/>
            <person name="Obokata J."/>
            <person name="Shigenobu S."/>
        </authorList>
    </citation>
    <scope>NUCLEOTIDE SEQUENCE [LARGE SCALE GENOMIC DNA]</scope>
</reference>
<proteinExistence type="predicted"/>
<dbReference type="AlphaFoldDB" id="A0AAV4EUN4"/>
<protein>
    <recommendedName>
        <fullName evidence="3">Metallothionein</fullName>
    </recommendedName>
</protein>
<keyword evidence="2" id="KW-1185">Reference proteome</keyword>
<comment type="caution">
    <text evidence="1">The sequence shown here is derived from an EMBL/GenBank/DDBJ whole genome shotgun (WGS) entry which is preliminary data.</text>
</comment>
<name>A0AAV4EUN4_9GAST</name>
<organism evidence="1 2">
    <name type="scientific">Elysia marginata</name>
    <dbReference type="NCBI Taxonomy" id="1093978"/>
    <lineage>
        <taxon>Eukaryota</taxon>
        <taxon>Metazoa</taxon>
        <taxon>Spiralia</taxon>
        <taxon>Lophotrochozoa</taxon>
        <taxon>Mollusca</taxon>
        <taxon>Gastropoda</taxon>
        <taxon>Heterobranchia</taxon>
        <taxon>Euthyneura</taxon>
        <taxon>Panpulmonata</taxon>
        <taxon>Sacoglossa</taxon>
        <taxon>Placobranchoidea</taxon>
        <taxon>Plakobranchidae</taxon>
        <taxon>Elysia</taxon>
    </lineage>
</organism>
<evidence type="ECO:0000313" key="1">
    <source>
        <dbReference type="EMBL" id="GFR64471.1"/>
    </source>
</evidence>
<dbReference type="EMBL" id="BMAT01003899">
    <property type="protein sequence ID" value="GFR64471.1"/>
    <property type="molecule type" value="Genomic_DNA"/>
</dbReference>
<accession>A0AAV4EUN4</accession>
<evidence type="ECO:0000313" key="2">
    <source>
        <dbReference type="Proteomes" id="UP000762676"/>
    </source>
</evidence>
<evidence type="ECO:0008006" key="3">
    <source>
        <dbReference type="Google" id="ProtNLM"/>
    </source>
</evidence>
<dbReference type="Proteomes" id="UP000762676">
    <property type="component" value="Unassembled WGS sequence"/>
</dbReference>
<sequence length="83" mass="8841">MDKARQQPLPSRAHQLHDITMRRGCVPSCQCSMQCPCRRAFVPKPGLLYRPAAGQPNKPPPGCASRCSSETGCGCAKGCGGKL</sequence>
<gene>
    <name evidence="1" type="ORF">ElyMa_001923400</name>
</gene>